<dbReference type="InterPro" id="IPR011992">
    <property type="entry name" value="EF-hand-dom_pair"/>
</dbReference>
<dbReference type="PROSITE" id="PS50222">
    <property type="entry name" value="EF_HAND_2"/>
    <property type="match status" value="1"/>
</dbReference>
<sequence>MSRGHMLRRERWVLILLAVALPLAGCGKPRAVYLAGPPSTLAGEPLVDDPDASCAQAVGAWFARADTNKDGVLDLAEARTDAQRFFKAVDADGSAYITPDELTDYRAKVYPAQYRGALSTPPPPSKPAPKTPGGSELPDPEHRRFQMTPATADPVMAADQNLDFRVTEDEFIAKMAERGGRLDADHDGKVSRDEVLASCQSR</sequence>
<dbReference type="Pfam" id="PF13202">
    <property type="entry name" value="EF-hand_5"/>
    <property type="match status" value="2"/>
</dbReference>
<dbReference type="EMBL" id="QYUK01000008">
    <property type="protein sequence ID" value="RJF94933.1"/>
    <property type="molecule type" value="Genomic_DNA"/>
</dbReference>
<feature type="compositionally biased region" description="Basic and acidic residues" evidence="1">
    <location>
        <begin position="178"/>
        <end position="195"/>
    </location>
</feature>
<keyword evidence="4" id="KW-1185">Reference proteome</keyword>
<dbReference type="GO" id="GO:0005509">
    <property type="term" value="F:calcium ion binding"/>
    <property type="evidence" value="ECO:0007669"/>
    <property type="project" value="InterPro"/>
</dbReference>
<dbReference type="SUPFAM" id="SSF47473">
    <property type="entry name" value="EF-hand"/>
    <property type="match status" value="1"/>
</dbReference>
<evidence type="ECO:0000256" key="1">
    <source>
        <dbReference type="SAM" id="MobiDB-lite"/>
    </source>
</evidence>
<reference evidence="3 4" key="1">
    <citation type="submission" date="2018-09" db="EMBL/GenBank/DDBJ databases">
        <authorList>
            <person name="Zhu H."/>
        </authorList>
    </citation>
    <scope>NUCLEOTIDE SEQUENCE [LARGE SCALE GENOMIC DNA]</scope>
    <source>
        <strain evidence="3 4">K1W22B-8</strain>
    </source>
</reference>
<protein>
    <recommendedName>
        <fullName evidence="2">EF-hand domain-containing protein</fullName>
    </recommendedName>
</protein>
<feature type="domain" description="EF-hand" evidence="2">
    <location>
        <begin position="77"/>
        <end position="112"/>
    </location>
</feature>
<dbReference type="Proteomes" id="UP000284605">
    <property type="component" value="Unassembled WGS sequence"/>
</dbReference>
<feature type="region of interest" description="Disordered" evidence="1">
    <location>
        <begin position="178"/>
        <end position="202"/>
    </location>
</feature>
<dbReference type="AlphaFoldDB" id="A0A418WUH1"/>
<evidence type="ECO:0000313" key="4">
    <source>
        <dbReference type="Proteomes" id="UP000284605"/>
    </source>
</evidence>
<name>A0A418WUH1_9PROT</name>
<dbReference type="Gene3D" id="1.10.238.10">
    <property type="entry name" value="EF-hand"/>
    <property type="match status" value="1"/>
</dbReference>
<feature type="region of interest" description="Disordered" evidence="1">
    <location>
        <begin position="115"/>
        <end position="159"/>
    </location>
</feature>
<comment type="caution">
    <text evidence="3">The sequence shown here is derived from an EMBL/GenBank/DDBJ whole genome shotgun (WGS) entry which is preliminary data.</text>
</comment>
<dbReference type="PROSITE" id="PS00018">
    <property type="entry name" value="EF_HAND_1"/>
    <property type="match status" value="1"/>
</dbReference>
<organism evidence="3 4">
    <name type="scientific">Oleomonas cavernae</name>
    <dbReference type="NCBI Taxonomy" id="2320859"/>
    <lineage>
        <taxon>Bacteria</taxon>
        <taxon>Pseudomonadati</taxon>
        <taxon>Pseudomonadota</taxon>
        <taxon>Alphaproteobacteria</taxon>
        <taxon>Acetobacterales</taxon>
        <taxon>Acetobacteraceae</taxon>
        <taxon>Oleomonas</taxon>
    </lineage>
</organism>
<evidence type="ECO:0000313" key="3">
    <source>
        <dbReference type="EMBL" id="RJF94933.1"/>
    </source>
</evidence>
<dbReference type="InterPro" id="IPR002048">
    <property type="entry name" value="EF_hand_dom"/>
</dbReference>
<gene>
    <name evidence="3" type="ORF">D3874_01585</name>
</gene>
<accession>A0A418WUH1</accession>
<proteinExistence type="predicted"/>
<dbReference type="InterPro" id="IPR018247">
    <property type="entry name" value="EF_Hand_1_Ca_BS"/>
</dbReference>
<feature type="compositionally biased region" description="Pro residues" evidence="1">
    <location>
        <begin position="120"/>
        <end position="130"/>
    </location>
</feature>
<evidence type="ECO:0000259" key="2">
    <source>
        <dbReference type="PROSITE" id="PS50222"/>
    </source>
</evidence>